<feature type="signal peptide" evidence="19">
    <location>
        <begin position="1"/>
        <end position="23"/>
    </location>
</feature>
<feature type="chain" id="PRO_5044277714" description="IgG receptor FcRn large subunit p51" evidence="19">
    <location>
        <begin position="24"/>
        <end position="150"/>
    </location>
</feature>
<dbReference type="EMBL" id="PQ136865">
    <property type="protein sequence ID" value="XDQ84330.1"/>
    <property type="molecule type" value="mRNA"/>
</dbReference>
<evidence type="ECO:0000256" key="5">
    <source>
        <dbReference type="ARBA" id="ARBA00022692"/>
    </source>
</evidence>
<comment type="function">
    <text evidence="17">Cell surface receptor that transfers passive humoral immunity from the mother to the newborn. Binds to the Fc region of monomeric immunoglobulin gamma and mediates its selective uptake from milk. IgG in the milk is bound at the apical surface of the intestinal epithelium. The resultant FcRn-IgG complexes are transcytosed across the intestinal epithelium and IgG is released from FcRn into blood or tissue fluids. Throughout life, contributes to effective humoral immunity by recycling IgG and extending its half-life in the circulation. Mechanistically, monomeric IgG binding to FcRn in acidic endosomes of endothelial and hematopoietic cells recycles IgG to the cell surface where it is released into the circulation. In addition of IgG, regulates homeostasis of the other most abundant circulating protein albumin/ALB.</text>
</comment>
<evidence type="ECO:0000256" key="6">
    <source>
        <dbReference type="ARBA" id="ARBA00022729"/>
    </source>
</evidence>
<comment type="similarity">
    <text evidence="3">Belongs to the immunoglobulin superfamily.</text>
</comment>
<dbReference type="InterPro" id="IPR050208">
    <property type="entry name" value="MHC_class-I_related"/>
</dbReference>
<dbReference type="InterPro" id="IPR003006">
    <property type="entry name" value="Ig/MHC_CS"/>
</dbReference>
<feature type="domain" description="Ig-like" evidence="20">
    <location>
        <begin position="26"/>
        <end position="115"/>
    </location>
</feature>
<dbReference type="FunFam" id="2.60.40.10:FF:000693">
    <property type="entry name" value="IgG receptor FcRn large subunit p51"/>
    <property type="match status" value="1"/>
</dbReference>
<evidence type="ECO:0000256" key="13">
    <source>
        <dbReference type="ARBA" id="ARBA00023319"/>
    </source>
</evidence>
<keyword evidence="7" id="KW-0967">Endosome</keyword>
<evidence type="ECO:0000256" key="9">
    <source>
        <dbReference type="ARBA" id="ARBA00023136"/>
    </source>
</evidence>
<keyword evidence="6 19" id="KW-0732">Signal</keyword>
<dbReference type="InterPro" id="IPR036179">
    <property type="entry name" value="Ig-like_dom_sf"/>
</dbReference>
<name>A0AB39TYH5_HUMAN</name>
<protein>
    <recommendedName>
        <fullName evidence="14">IgG receptor FcRn large subunit p51</fullName>
    </recommendedName>
    <alternativeName>
        <fullName evidence="16">IgG Fc fragment receptor transporter alpha chain</fullName>
    </alternativeName>
    <alternativeName>
        <fullName evidence="15">Neonatal Fc receptor</fullName>
    </alternativeName>
</protein>
<dbReference type="InterPro" id="IPR007110">
    <property type="entry name" value="Ig-like_dom"/>
</dbReference>
<evidence type="ECO:0000256" key="18">
    <source>
        <dbReference type="ARBA" id="ARBA00046902"/>
    </source>
</evidence>
<evidence type="ECO:0000313" key="21">
    <source>
        <dbReference type="EMBL" id="XDQ84330.1"/>
    </source>
</evidence>
<sequence>MGVPRPQPWALGLLLFLLPGSLGAEPPSMRLKARPSSPGFSVLTCSAFSFYPPELQLRFLRNGLAAGTGQGDFGPNSDGSFHASSSLTVKSGDEHHYCCIVQHAGLAQPLRVELAPWISLRGDDTGVLLPTPGEAQDADLKDVNVIPATA</sequence>
<evidence type="ECO:0000256" key="2">
    <source>
        <dbReference type="ARBA" id="ARBA00004251"/>
    </source>
</evidence>
<evidence type="ECO:0000256" key="3">
    <source>
        <dbReference type="ARBA" id="ARBA00008637"/>
    </source>
</evidence>
<dbReference type="PANTHER" id="PTHR16675">
    <property type="entry name" value="MHC CLASS I-RELATED"/>
    <property type="match status" value="1"/>
</dbReference>
<evidence type="ECO:0000256" key="8">
    <source>
        <dbReference type="ARBA" id="ARBA00022989"/>
    </source>
</evidence>
<reference evidence="21" key="1">
    <citation type="journal article" date="2024" name="Cells">
        <title>Identification of Four Mouse FcRn Splice Variants and FcRn-Specific Vesicles.</title>
        <authorList>
            <person name="Haddad G."/>
            <person name="Blaine J."/>
        </authorList>
    </citation>
    <scope>NUCLEOTIDE SEQUENCE</scope>
</reference>
<evidence type="ECO:0000256" key="19">
    <source>
        <dbReference type="SAM" id="SignalP"/>
    </source>
</evidence>
<dbReference type="PROSITE" id="PS50835">
    <property type="entry name" value="IG_LIKE"/>
    <property type="match status" value="1"/>
</dbReference>
<evidence type="ECO:0000256" key="16">
    <source>
        <dbReference type="ARBA" id="ARBA00041407"/>
    </source>
</evidence>
<keyword evidence="8" id="KW-1133">Transmembrane helix</keyword>
<evidence type="ECO:0000256" key="10">
    <source>
        <dbReference type="ARBA" id="ARBA00023157"/>
    </source>
</evidence>
<keyword evidence="13" id="KW-0393">Immunoglobulin domain</keyword>
<evidence type="ECO:0000256" key="15">
    <source>
        <dbReference type="ARBA" id="ARBA00041280"/>
    </source>
</evidence>
<dbReference type="SUPFAM" id="SSF48726">
    <property type="entry name" value="Immunoglobulin"/>
    <property type="match status" value="1"/>
</dbReference>
<keyword evidence="12" id="KW-0325">Glycoprotein</keyword>
<dbReference type="GO" id="GO:0005886">
    <property type="term" value="C:plasma membrane"/>
    <property type="evidence" value="ECO:0007669"/>
    <property type="project" value="UniProtKB-SubCell"/>
</dbReference>
<dbReference type="CDD" id="cd21011">
    <property type="entry name" value="IgC1_MHC-like_FcRn"/>
    <property type="match status" value="1"/>
</dbReference>
<evidence type="ECO:0000256" key="7">
    <source>
        <dbReference type="ARBA" id="ARBA00022753"/>
    </source>
</evidence>
<evidence type="ECO:0000256" key="14">
    <source>
        <dbReference type="ARBA" id="ARBA00040486"/>
    </source>
</evidence>
<dbReference type="InterPro" id="IPR003597">
    <property type="entry name" value="Ig_C1-set"/>
</dbReference>
<evidence type="ECO:0000259" key="20">
    <source>
        <dbReference type="PROSITE" id="PS50835"/>
    </source>
</evidence>
<comment type="subcellular location">
    <subcellularLocation>
        <location evidence="2">Cell membrane</location>
        <topology evidence="2">Single-pass type I membrane protein</topology>
    </subcellularLocation>
    <subcellularLocation>
        <location evidence="1">Endosome</location>
    </subcellularLocation>
</comment>
<reference evidence="21" key="2">
    <citation type="submission" date="2024-08" db="EMBL/GenBank/DDBJ databases">
        <authorList>
            <person name="Haddad G."/>
            <person name="Blaine J."/>
        </authorList>
    </citation>
    <scope>NUCLEOTIDE SEQUENCE</scope>
</reference>
<proteinExistence type="evidence at transcript level"/>
<dbReference type="PROSITE" id="PS00290">
    <property type="entry name" value="IG_MHC"/>
    <property type="match status" value="1"/>
</dbReference>
<keyword evidence="11 21" id="KW-0675">Receptor</keyword>
<keyword evidence="10" id="KW-1015">Disulfide bond</keyword>
<accession>A0AB39TYH5</accession>
<gene>
    <name evidence="21" type="primary">FCGRT</name>
</gene>
<keyword evidence="9" id="KW-0472">Membrane</keyword>
<dbReference type="Gene3D" id="2.60.40.10">
    <property type="entry name" value="Immunoglobulins"/>
    <property type="match status" value="1"/>
</dbReference>
<evidence type="ECO:0000256" key="1">
    <source>
        <dbReference type="ARBA" id="ARBA00004177"/>
    </source>
</evidence>
<keyword evidence="5" id="KW-0812">Transmembrane</keyword>
<evidence type="ECO:0000256" key="17">
    <source>
        <dbReference type="ARBA" id="ARBA00046029"/>
    </source>
</evidence>
<evidence type="ECO:0000256" key="12">
    <source>
        <dbReference type="ARBA" id="ARBA00023180"/>
    </source>
</evidence>
<dbReference type="AlphaFoldDB" id="A0AB39TYH5"/>
<dbReference type="PANTHER" id="PTHR16675:SF3">
    <property type="entry name" value="IGG RECEPTOR FCRN LARGE SUBUNIT P51"/>
    <property type="match status" value="1"/>
</dbReference>
<organism evidence="21">
    <name type="scientific">Homo sapiens</name>
    <name type="common">Human</name>
    <dbReference type="NCBI Taxonomy" id="9606"/>
    <lineage>
        <taxon>Eukaryota</taxon>
        <taxon>Metazoa</taxon>
        <taxon>Chordata</taxon>
        <taxon>Craniata</taxon>
        <taxon>Vertebrata</taxon>
        <taxon>Euteleostomi</taxon>
        <taxon>Mammalia</taxon>
        <taxon>Eutheria</taxon>
        <taxon>Euarchontoglires</taxon>
        <taxon>Primates</taxon>
        <taxon>Haplorrhini</taxon>
        <taxon>Catarrhini</taxon>
        <taxon>Hominidae</taxon>
        <taxon>Homo</taxon>
    </lineage>
</organism>
<dbReference type="GO" id="GO:0005768">
    <property type="term" value="C:endosome"/>
    <property type="evidence" value="ECO:0007669"/>
    <property type="project" value="UniProtKB-SubCell"/>
</dbReference>
<comment type="subunit">
    <text evidence="18">FcRn complex consists of two subunits: p51, and p14 which is equivalent to beta-2-microglobulin. It forms an MHC class I-like heterodimer. Interacts with albumin/ALB; this interaction regulates ALB homeostasis.</text>
</comment>
<dbReference type="SMART" id="SM00407">
    <property type="entry name" value="IGc1"/>
    <property type="match status" value="1"/>
</dbReference>
<evidence type="ECO:0000256" key="4">
    <source>
        <dbReference type="ARBA" id="ARBA00022475"/>
    </source>
</evidence>
<dbReference type="InterPro" id="IPR013783">
    <property type="entry name" value="Ig-like_fold"/>
</dbReference>
<evidence type="ECO:0000256" key="11">
    <source>
        <dbReference type="ARBA" id="ARBA00023170"/>
    </source>
</evidence>
<keyword evidence="4" id="KW-1003">Cell membrane</keyword>
<dbReference type="Pfam" id="PF07654">
    <property type="entry name" value="C1-set"/>
    <property type="match status" value="1"/>
</dbReference>